<dbReference type="Proteomes" id="UP001285908">
    <property type="component" value="Unassembled WGS sequence"/>
</dbReference>
<reference evidence="1 2" key="1">
    <citation type="journal article" date="2023" name="Mol. Phylogenet. Evol.">
        <title>Genome-scale phylogeny and comparative genomics of the fungal order Sordariales.</title>
        <authorList>
            <person name="Hensen N."/>
            <person name="Bonometti L."/>
            <person name="Westerberg I."/>
            <person name="Brannstrom I.O."/>
            <person name="Guillou S."/>
            <person name="Cros-Aarteil S."/>
            <person name="Calhoun S."/>
            <person name="Haridas S."/>
            <person name="Kuo A."/>
            <person name="Mondo S."/>
            <person name="Pangilinan J."/>
            <person name="Riley R."/>
            <person name="LaButti K."/>
            <person name="Andreopoulos B."/>
            <person name="Lipzen A."/>
            <person name="Chen C."/>
            <person name="Yan M."/>
            <person name="Daum C."/>
            <person name="Ng V."/>
            <person name="Clum A."/>
            <person name="Steindorff A."/>
            <person name="Ohm R.A."/>
            <person name="Martin F."/>
            <person name="Silar P."/>
            <person name="Natvig D.O."/>
            <person name="Lalanne C."/>
            <person name="Gautier V."/>
            <person name="Ament-Velasquez S.L."/>
            <person name="Kruys A."/>
            <person name="Hutchinson M.I."/>
            <person name="Powell A.J."/>
            <person name="Barry K."/>
            <person name="Miller A.N."/>
            <person name="Grigoriev I.V."/>
            <person name="Debuchy R."/>
            <person name="Gladieux P."/>
            <person name="Hiltunen Thoren M."/>
            <person name="Johannesson H."/>
        </authorList>
    </citation>
    <scope>NUCLEOTIDE SEQUENCE [LARGE SCALE GENOMIC DNA]</scope>
    <source>
        <strain evidence="1 2">FGSC 10403</strain>
    </source>
</reference>
<dbReference type="EMBL" id="JAULSX010000005">
    <property type="protein sequence ID" value="KAK3490258.1"/>
    <property type="molecule type" value="Genomic_DNA"/>
</dbReference>
<dbReference type="RefSeq" id="XP_062691441.1">
    <property type="nucleotide sequence ID" value="XM_062840849.1"/>
</dbReference>
<sequence>MANVLPSCASAHQNPEPINEYSLYHATPPSRADYLKESSVVSETEIHLKDNAAAIPRTLFPSEAETLSYEQQHKVVLQVTKRGSIELSIDHHVVEKDQLEPIQNQNQDQNQDQYQEQDQDHLTLLTSLNEQTTSLLQIYSQSQSKSENGGDTNVLDQALVLGQVALVLASSLIAVSATSGDDRVVCRLAPHSKARAEVKVEVQTQVQREVVVALANMGLARVKQFERTGDRRDLKKAGGIHARDGGYG</sequence>
<keyword evidence="2" id="KW-1185">Reference proteome</keyword>
<dbReference type="GeneID" id="87878471"/>
<evidence type="ECO:0000313" key="2">
    <source>
        <dbReference type="Proteomes" id="UP001285908"/>
    </source>
</evidence>
<proteinExistence type="predicted"/>
<accession>A0AAJ0MPW8</accession>
<gene>
    <name evidence="1" type="ORF">B0T23DRAFT_443197</name>
</gene>
<evidence type="ECO:0000313" key="1">
    <source>
        <dbReference type="EMBL" id="KAK3490258.1"/>
    </source>
</evidence>
<dbReference type="AlphaFoldDB" id="A0AAJ0MPW8"/>
<name>A0AAJ0MPW8_9PEZI</name>
<protein>
    <submittedName>
        <fullName evidence="1">Uncharacterized protein</fullName>
    </submittedName>
</protein>
<organism evidence="1 2">
    <name type="scientific">Neurospora hispaniola</name>
    <dbReference type="NCBI Taxonomy" id="588809"/>
    <lineage>
        <taxon>Eukaryota</taxon>
        <taxon>Fungi</taxon>
        <taxon>Dikarya</taxon>
        <taxon>Ascomycota</taxon>
        <taxon>Pezizomycotina</taxon>
        <taxon>Sordariomycetes</taxon>
        <taxon>Sordariomycetidae</taxon>
        <taxon>Sordariales</taxon>
        <taxon>Sordariaceae</taxon>
        <taxon>Neurospora</taxon>
    </lineage>
</organism>
<comment type="caution">
    <text evidence="1">The sequence shown here is derived from an EMBL/GenBank/DDBJ whole genome shotgun (WGS) entry which is preliminary data.</text>
</comment>